<sequence>MGLDPRALELDVKLYKLLPGGHFKFHRDTEKEAGMFATMIVQLPTDRGALGVRQGLERYSFDFSQGSSSNFWSAAMVKTRRIVPSASAWIKEINQCMDDAFKPLLRGGSLNRAERSDHNMEHGGWQVLHRITLQQAHKRALYPRKAESLSEKQKIYEAQVPIHFQDQLLHELHGGVDESYFPIASNQPEGWNRKIEGQPLPDTHYRMKSLLSKLGMSSPARWRICLDPAHPPQTDFVAI</sequence>
<keyword evidence="2" id="KW-1185">Reference proteome</keyword>
<proteinExistence type="predicted"/>
<dbReference type="EMBL" id="GL377631">
    <property type="protein sequence ID" value="EFJ13616.1"/>
    <property type="molecule type" value="Genomic_DNA"/>
</dbReference>
<organism evidence="2">
    <name type="scientific">Selaginella moellendorffii</name>
    <name type="common">Spikemoss</name>
    <dbReference type="NCBI Taxonomy" id="88036"/>
    <lineage>
        <taxon>Eukaryota</taxon>
        <taxon>Viridiplantae</taxon>
        <taxon>Streptophyta</taxon>
        <taxon>Embryophyta</taxon>
        <taxon>Tracheophyta</taxon>
        <taxon>Lycopodiopsida</taxon>
        <taxon>Selaginellales</taxon>
        <taxon>Selaginellaceae</taxon>
        <taxon>Selaginella</taxon>
    </lineage>
</organism>
<dbReference type="Proteomes" id="UP000001514">
    <property type="component" value="Unassembled WGS sequence"/>
</dbReference>
<dbReference type="HOGENOM" id="CLU_1162806_0_0_1"/>
<name>D8SP66_SELML</name>
<dbReference type="InParanoid" id="D8SP66"/>
<dbReference type="KEGG" id="smo:SELMODRAFT_424216"/>
<protein>
    <recommendedName>
        <fullName evidence="3">Prolyl 4-hydroxylase alpha subunit Fe(2+) 2OG dioxygenase domain-containing protein</fullName>
    </recommendedName>
</protein>
<evidence type="ECO:0000313" key="1">
    <source>
        <dbReference type="EMBL" id="EFJ13616.1"/>
    </source>
</evidence>
<gene>
    <name evidence="1" type="ORF">SELMODRAFT_424216</name>
</gene>
<dbReference type="PANTHER" id="PTHR33099:SF7">
    <property type="entry name" value="MYND-TYPE DOMAIN-CONTAINING PROTEIN"/>
    <property type="match status" value="1"/>
</dbReference>
<evidence type="ECO:0000313" key="2">
    <source>
        <dbReference type="Proteomes" id="UP000001514"/>
    </source>
</evidence>
<dbReference type="AlphaFoldDB" id="D8SP66"/>
<dbReference type="PANTHER" id="PTHR33099">
    <property type="entry name" value="FE2OG DIOXYGENASE DOMAIN-CONTAINING PROTEIN"/>
    <property type="match status" value="1"/>
</dbReference>
<accession>D8SP66</accession>
<reference evidence="1 2" key="1">
    <citation type="journal article" date="2011" name="Science">
        <title>The Selaginella genome identifies genetic changes associated with the evolution of vascular plants.</title>
        <authorList>
            <person name="Banks J.A."/>
            <person name="Nishiyama T."/>
            <person name="Hasebe M."/>
            <person name="Bowman J.L."/>
            <person name="Gribskov M."/>
            <person name="dePamphilis C."/>
            <person name="Albert V.A."/>
            <person name="Aono N."/>
            <person name="Aoyama T."/>
            <person name="Ambrose B.A."/>
            <person name="Ashton N.W."/>
            <person name="Axtell M.J."/>
            <person name="Barker E."/>
            <person name="Barker M.S."/>
            <person name="Bennetzen J.L."/>
            <person name="Bonawitz N.D."/>
            <person name="Chapple C."/>
            <person name="Cheng C."/>
            <person name="Correa L.G."/>
            <person name="Dacre M."/>
            <person name="DeBarry J."/>
            <person name="Dreyer I."/>
            <person name="Elias M."/>
            <person name="Engstrom E.M."/>
            <person name="Estelle M."/>
            <person name="Feng L."/>
            <person name="Finet C."/>
            <person name="Floyd S.K."/>
            <person name="Frommer W.B."/>
            <person name="Fujita T."/>
            <person name="Gramzow L."/>
            <person name="Gutensohn M."/>
            <person name="Harholt J."/>
            <person name="Hattori M."/>
            <person name="Heyl A."/>
            <person name="Hirai T."/>
            <person name="Hiwatashi Y."/>
            <person name="Ishikawa M."/>
            <person name="Iwata M."/>
            <person name="Karol K.G."/>
            <person name="Koehler B."/>
            <person name="Kolukisaoglu U."/>
            <person name="Kubo M."/>
            <person name="Kurata T."/>
            <person name="Lalonde S."/>
            <person name="Li K."/>
            <person name="Li Y."/>
            <person name="Litt A."/>
            <person name="Lyons E."/>
            <person name="Manning G."/>
            <person name="Maruyama T."/>
            <person name="Michael T.P."/>
            <person name="Mikami K."/>
            <person name="Miyazaki S."/>
            <person name="Morinaga S."/>
            <person name="Murata T."/>
            <person name="Mueller-Roeber B."/>
            <person name="Nelson D.R."/>
            <person name="Obara M."/>
            <person name="Oguri Y."/>
            <person name="Olmstead R.G."/>
            <person name="Onodera N."/>
            <person name="Petersen B.L."/>
            <person name="Pils B."/>
            <person name="Prigge M."/>
            <person name="Rensing S.A."/>
            <person name="Riano-Pachon D.M."/>
            <person name="Roberts A.W."/>
            <person name="Sato Y."/>
            <person name="Scheller H.V."/>
            <person name="Schulz B."/>
            <person name="Schulz C."/>
            <person name="Shakirov E.V."/>
            <person name="Shibagaki N."/>
            <person name="Shinohara N."/>
            <person name="Shippen D.E."/>
            <person name="Soerensen I."/>
            <person name="Sotooka R."/>
            <person name="Sugimoto N."/>
            <person name="Sugita M."/>
            <person name="Sumikawa N."/>
            <person name="Tanurdzic M."/>
            <person name="Theissen G."/>
            <person name="Ulvskov P."/>
            <person name="Wakazuki S."/>
            <person name="Weng J.K."/>
            <person name="Willats W.W."/>
            <person name="Wipf D."/>
            <person name="Wolf P.G."/>
            <person name="Yang L."/>
            <person name="Zimmer A.D."/>
            <person name="Zhu Q."/>
            <person name="Mitros T."/>
            <person name="Hellsten U."/>
            <person name="Loque D."/>
            <person name="Otillar R."/>
            <person name="Salamov A."/>
            <person name="Schmutz J."/>
            <person name="Shapiro H."/>
            <person name="Lindquist E."/>
            <person name="Lucas S."/>
            <person name="Rokhsar D."/>
            <person name="Grigoriev I.V."/>
        </authorList>
    </citation>
    <scope>NUCLEOTIDE SEQUENCE [LARGE SCALE GENOMIC DNA]</scope>
</reference>
<evidence type="ECO:0008006" key="3">
    <source>
        <dbReference type="Google" id="ProtNLM"/>
    </source>
</evidence>
<dbReference type="Gramene" id="EFJ13616">
    <property type="protein sequence ID" value="EFJ13616"/>
    <property type="gene ID" value="SELMODRAFT_424216"/>
</dbReference>